<dbReference type="WBParaSite" id="Hba_17806">
    <property type="protein sequence ID" value="Hba_17806"/>
    <property type="gene ID" value="Hba_17806"/>
</dbReference>
<evidence type="ECO:0000313" key="3">
    <source>
        <dbReference type="WBParaSite" id="Hba_17806"/>
    </source>
</evidence>
<dbReference type="Pfam" id="PF25082">
    <property type="entry name" value="GIPC1_GH2"/>
    <property type="match status" value="1"/>
</dbReference>
<keyword evidence="2" id="KW-1185">Reference proteome</keyword>
<protein>
    <submittedName>
        <fullName evidence="3">PWI domain-containing protein</fullName>
    </submittedName>
</protein>
<accession>A0A1I7XJB8</accession>
<evidence type="ECO:0000259" key="1">
    <source>
        <dbReference type="Pfam" id="PF25082"/>
    </source>
</evidence>
<reference evidence="3" key="1">
    <citation type="submission" date="2016-11" db="UniProtKB">
        <authorList>
            <consortium name="WormBaseParasite"/>
        </authorList>
    </citation>
    <scope>IDENTIFICATION</scope>
</reference>
<dbReference type="InterPro" id="IPR017379">
    <property type="entry name" value="GIPC1/2/3"/>
</dbReference>
<name>A0A1I7XJB8_HETBA</name>
<dbReference type="PANTHER" id="PTHR12259:SF1">
    <property type="entry name" value="GH21964P"/>
    <property type="match status" value="1"/>
</dbReference>
<sequence>MERKHFASKLKGESSFKRCETNNTSCITTLITPFKGSLDRKLIDCLNEIFDSYLGVQDDQLAQSVWDMVLSCPTLQDMSKAIKESELKMFDFPEELVFDMWGVVSDWKRKIEANGME</sequence>
<feature type="domain" description="GIPC GH2" evidence="1">
    <location>
        <begin position="39"/>
        <end position="106"/>
    </location>
</feature>
<dbReference type="PANTHER" id="PTHR12259">
    <property type="entry name" value="RGS-GAIP INTERACTING PROTEIN GIPC"/>
    <property type="match status" value="1"/>
</dbReference>
<dbReference type="Proteomes" id="UP000095283">
    <property type="component" value="Unplaced"/>
</dbReference>
<organism evidence="2 3">
    <name type="scientific">Heterorhabditis bacteriophora</name>
    <name type="common">Entomopathogenic nematode worm</name>
    <dbReference type="NCBI Taxonomy" id="37862"/>
    <lineage>
        <taxon>Eukaryota</taxon>
        <taxon>Metazoa</taxon>
        <taxon>Ecdysozoa</taxon>
        <taxon>Nematoda</taxon>
        <taxon>Chromadorea</taxon>
        <taxon>Rhabditida</taxon>
        <taxon>Rhabditina</taxon>
        <taxon>Rhabditomorpha</taxon>
        <taxon>Strongyloidea</taxon>
        <taxon>Heterorhabditidae</taxon>
        <taxon>Heterorhabditis</taxon>
    </lineage>
</organism>
<dbReference type="AlphaFoldDB" id="A0A1I7XJB8"/>
<dbReference type="InterPro" id="IPR055349">
    <property type="entry name" value="GH2_GIPC"/>
</dbReference>
<proteinExistence type="predicted"/>
<evidence type="ECO:0000313" key="2">
    <source>
        <dbReference type="Proteomes" id="UP000095283"/>
    </source>
</evidence>